<dbReference type="Gene3D" id="3.30.559.30">
    <property type="entry name" value="Nonribosomal peptide synthetase, condensation domain"/>
    <property type="match status" value="1"/>
</dbReference>
<dbReference type="EMBL" id="RKLO01000006">
    <property type="protein sequence ID" value="RVW00787.1"/>
    <property type="molecule type" value="Genomic_DNA"/>
</dbReference>
<proteinExistence type="predicted"/>
<keyword evidence="2" id="KW-1185">Reference proteome</keyword>
<dbReference type="SUPFAM" id="SSF52777">
    <property type="entry name" value="CoA-dependent acyltransferases"/>
    <property type="match status" value="1"/>
</dbReference>
<evidence type="ECO:0000313" key="1">
    <source>
        <dbReference type="EMBL" id="RVW00787.1"/>
    </source>
</evidence>
<comment type="caution">
    <text evidence="1">The sequence shown here is derived from an EMBL/GenBank/DDBJ whole genome shotgun (WGS) entry which is preliminary data.</text>
</comment>
<feature type="non-terminal residue" evidence="1">
    <location>
        <position position="125"/>
    </location>
</feature>
<evidence type="ECO:0000313" key="2">
    <source>
        <dbReference type="Proteomes" id="UP000283479"/>
    </source>
</evidence>
<accession>A0A3S3A2S7</accession>
<sequence>MTTDMDSFGPVVNIMPFCGSVPVGDGEAELRGLSIGPTGELSVTFNFDYSLNRGAQVQVDGDVSLFGPADIELLARTILAVLSGVVADPGVRVGEVEILDDRERRRVLEVWNDTAVAVAEATIVE</sequence>
<dbReference type="AlphaFoldDB" id="A0A3S3A2S7"/>
<gene>
    <name evidence="1" type="ORF">EGT50_15830</name>
</gene>
<organism evidence="1 2">
    <name type="scientific">Rhodococcus xishaensis</name>
    <dbReference type="NCBI Taxonomy" id="2487364"/>
    <lineage>
        <taxon>Bacteria</taxon>
        <taxon>Bacillati</taxon>
        <taxon>Actinomycetota</taxon>
        <taxon>Actinomycetes</taxon>
        <taxon>Mycobacteriales</taxon>
        <taxon>Nocardiaceae</taxon>
        <taxon>Rhodococcus</taxon>
    </lineage>
</organism>
<dbReference type="Proteomes" id="UP000283479">
    <property type="component" value="Unassembled WGS sequence"/>
</dbReference>
<name>A0A3S3A2S7_9NOCA</name>
<protein>
    <submittedName>
        <fullName evidence="1">Uncharacterized protein</fullName>
    </submittedName>
</protein>
<reference evidence="1 2" key="1">
    <citation type="submission" date="2018-11" db="EMBL/GenBank/DDBJ databases">
        <title>Rhodococcus spongicola sp. nov. and Rhodococcus xishaensis sp. nov. from marine sponges.</title>
        <authorList>
            <person name="Li L."/>
            <person name="Lin H.W."/>
        </authorList>
    </citation>
    <scope>NUCLEOTIDE SEQUENCE [LARGE SCALE GENOMIC DNA]</scope>
    <source>
        <strain evidence="1 2">LHW51113</strain>
    </source>
</reference>